<name>A0A165SGC8_9AGAM</name>
<protein>
    <submittedName>
        <fullName evidence="1">Uncharacterized protein</fullName>
    </submittedName>
</protein>
<proteinExistence type="predicted"/>
<reference evidence="1 2" key="1">
    <citation type="journal article" date="2016" name="Mol. Biol. Evol.">
        <title>Comparative Genomics of Early-Diverging Mushroom-Forming Fungi Provides Insights into the Origins of Lignocellulose Decay Capabilities.</title>
        <authorList>
            <person name="Nagy L.G."/>
            <person name="Riley R."/>
            <person name="Tritt A."/>
            <person name="Adam C."/>
            <person name="Daum C."/>
            <person name="Floudas D."/>
            <person name="Sun H."/>
            <person name="Yadav J.S."/>
            <person name="Pangilinan J."/>
            <person name="Larsson K.H."/>
            <person name="Matsuura K."/>
            <person name="Barry K."/>
            <person name="Labutti K."/>
            <person name="Kuo R."/>
            <person name="Ohm R.A."/>
            <person name="Bhattacharya S.S."/>
            <person name="Shirouzu T."/>
            <person name="Yoshinaga Y."/>
            <person name="Martin F.M."/>
            <person name="Grigoriev I.V."/>
            <person name="Hibbett D.S."/>
        </authorList>
    </citation>
    <scope>NUCLEOTIDE SEQUENCE [LARGE SCALE GENOMIC DNA]</scope>
    <source>
        <strain evidence="1 2">HHB14362 ss-1</strain>
    </source>
</reference>
<evidence type="ECO:0000313" key="1">
    <source>
        <dbReference type="EMBL" id="KZT25116.1"/>
    </source>
</evidence>
<gene>
    <name evidence="1" type="ORF">NEOLEDRAFT_1133857</name>
</gene>
<dbReference type="InParanoid" id="A0A165SGC8"/>
<dbReference type="Proteomes" id="UP000076761">
    <property type="component" value="Unassembled WGS sequence"/>
</dbReference>
<accession>A0A165SGC8</accession>
<dbReference type="AlphaFoldDB" id="A0A165SGC8"/>
<dbReference type="EMBL" id="KV425573">
    <property type="protein sequence ID" value="KZT25116.1"/>
    <property type="molecule type" value="Genomic_DNA"/>
</dbReference>
<keyword evidence="2" id="KW-1185">Reference proteome</keyword>
<sequence length="53" mass="6019">MHYLHQSVNLSCLAFSPASVTSTISSFHVLVITFYNQVWITVKHVAIQVPKQF</sequence>
<organism evidence="1 2">
    <name type="scientific">Neolentinus lepideus HHB14362 ss-1</name>
    <dbReference type="NCBI Taxonomy" id="1314782"/>
    <lineage>
        <taxon>Eukaryota</taxon>
        <taxon>Fungi</taxon>
        <taxon>Dikarya</taxon>
        <taxon>Basidiomycota</taxon>
        <taxon>Agaricomycotina</taxon>
        <taxon>Agaricomycetes</taxon>
        <taxon>Gloeophyllales</taxon>
        <taxon>Gloeophyllaceae</taxon>
        <taxon>Neolentinus</taxon>
    </lineage>
</organism>
<evidence type="ECO:0000313" key="2">
    <source>
        <dbReference type="Proteomes" id="UP000076761"/>
    </source>
</evidence>